<dbReference type="InterPro" id="IPR002401">
    <property type="entry name" value="Cyt_P450_E_grp-I"/>
</dbReference>
<evidence type="ECO:0000313" key="10">
    <source>
        <dbReference type="EMBL" id="EJW20734.1"/>
    </source>
</evidence>
<dbReference type="Gene3D" id="1.10.630.10">
    <property type="entry name" value="Cytochrome P450"/>
    <property type="match status" value="1"/>
</dbReference>
<dbReference type="OrthoDB" id="9764248at2"/>
<dbReference type="PROSITE" id="PS00086">
    <property type="entry name" value="CYTOCHROME_P450"/>
    <property type="match status" value="1"/>
</dbReference>
<evidence type="ECO:0000256" key="8">
    <source>
        <dbReference type="PIRSR" id="PIRSR602401-1"/>
    </source>
</evidence>
<feature type="binding site" description="axial binding residue" evidence="8">
    <location>
        <position position="398"/>
    </location>
    <ligand>
        <name>heme</name>
        <dbReference type="ChEBI" id="CHEBI:30413"/>
    </ligand>
    <ligandPart>
        <name>Fe</name>
        <dbReference type="ChEBI" id="CHEBI:18248"/>
    </ligandPart>
</feature>
<dbReference type="GO" id="GO:0020037">
    <property type="term" value="F:heme binding"/>
    <property type="evidence" value="ECO:0007669"/>
    <property type="project" value="InterPro"/>
</dbReference>
<proteinExistence type="inferred from homology"/>
<dbReference type="Proteomes" id="UP000004836">
    <property type="component" value="Unassembled WGS sequence"/>
</dbReference>
<dbReference type="GO" id="GO:0004497">
    <property type="term" value="F:monooxygenase activity"/>
    <property type="evidence" value="ECO:0007669"/>
    <property type="project" value="UniProtKB-KW"/>
</dbReference>
<dbReference type="AlphaFoldDB" id="J9DYK0"/>
<keyword evidence="5 9" id="KW-0560">Oxidoreductase</keyword>
<comment type="caution">
    <text evidence="10">The sequence shown here is derived from an EMBL/GenBank/DDBJ whole genome shotgun (WGS) entry which is preliminary data.</text>
</comment>
<dbReference type="SUPFAM" id="SSF48264">
    <property type="entry name" value="Cytochrome P450"/>
    <property type="match status" value="1"/>
</dbReference>
<dbReference type="GO" id="GO:0016705">
    <property type="term" value="F:oxidoreductase activity, acting on paired donors, with incorporation or reduction of molecular oxygen"/>
    <property type="evidence" value="ECO:0007669"/>
    <property type="project" value="InterPro"/>
</dbReference>
<dbReference type="InterPro" id="IPR017972">
    <property type="entry name" value="Cyt_P450_CS"/>
</dbReference>
<dbReference type="Pfam" id="PF00067">
    <property type="entry name" value="p450"/>
    <property type="match status" value="1"/>
</dbReference>
<dbReference type="eggNOG" id="COG2124">
    <property type="taxonomic scope" value="Bacteria"/>
</dbReference>
<evidence type="ECO:0000256" key="7">
    <source>
        <dbReference type="ARBA" id="ARBA00023033"/>
    </source>
</evidence>
<dbReference type="PATRIC" id="fig|1220535.3.peg.1495"/>
<reference evidence="10 11" key="1">
    <citation type="journal article" date="2012" name="J. Bacteriol.">
        <title>Genome Sequence of Strain IMCC14465, Isolated from the East Sea, Belonging to the PS1 Clade of Alphaproteobacteria.</title>
        <authorList>
            <person name="Yang S.J."/>
            <person name="Kang I."/>
            <person name="Cho J.C."/>
        </authorList>
    </citation>
    <scope>NUCLEOTIDE SEQUENCE [LARGE SCALE GENOMIC DNA]</scope>
    <source>
        <strain evidence="10 11">IMCC14465</strain>
    </source>
</reference>
<evidence type="ECO:0000256" key="6">
    <source>
        <dbReference type="ARBA" id="ARBA00023004"/>
    </source>
</evidence>
<dbReference type="PANTHER" id="PTHR24286">
    <property type="entry name" value="CYTOCHROME P450 26"/>
    <property type="match status" value="1"/>
</dbReference>
<name>J9DYK0_9PROT</name>
<evidence type="ECO:0000313" key="11">
    <source>
        <dbReference type="Proteomes" id="UP000004836"/>
    </source>
</evidence>
<dbReference type="PRINTS" id="PR00385">
    <property type="entry name" value="P450"/>
</dbReference>
<keyword evidence="3 8" id="KW-0349">Heme</keyword>
<sequence length="462" mass="52351">MSAAEEIKTYKDIPDVDGIPLLGNTLEMAKDPAALFLRAYRDYGPVYRVNVFGRKQIVIAGREAALFMSTKNGRESLRSREFWEPMREFYGASKMLTREDGELHQKLRGVMRDGFSREAVRGRYHELSGTIDDSISNKWKNGTDVPVVEAFQYMIVQELGEILTGSAPLDYVRDIRVNILYLLNVLVTQVRPKFFLGLPEFKKANKRVEELSRDMIIEFKEHAEKGTLPNNLLGDIMRAHIEHPDLVPESDLSLLLTGPYVAGLDTVANTLAACVYGILRTPGVLERVQKEADALMAKKTVTEDDIRELVVIAGCIREAMRMWPIAVAQMRTATRDFEFEGFLIPENEKLYVGTSVSHFMDEYFPEPDLFDPDRYLDENAQHMQPGVYSPFGRGPHTCLGQNLAEVLMGMTIARLFHRLDMTLESEDYTLKTKSFPTPGPAMDFKIKVKGERMPADKLVPEA</sequence>
<dbReference type="InterPro" id="IPR001128">
    <property type="entry name" value="Cyt_P450"/>
</dbReference>
<dbReference type="PANTHER" id="PTHR24286:SF24">
    <property type="entry name" value="LANOSTEROL 14-ALPHA DEMETHYLASE"/>
    <property type="match status" value="1"/>
</dbReference>
<evidence type="ECO:0000256" key="3">
    <source>
        <dbReference type="ARBA" id="ARBA00022617"/>
    </source>
</evidence>
<keyword evidence="4 8" id="KW-0479">Metal-binding</keyword>
<evidence type="ECO:0000256" key="9">
    <source>
        <dbReference type="RuleBase" id="RU000461"/>
    </source>
</evidence>
<keyword evidence="11" id="KW-1185">Reference proteome</keyword>
<evidence type="ECO:0000256" key="5">
    <source>
        <dbReference type="ARBA" id="ARBA00023002"/>
    </source>
</evidence>
<dbReference type="InterPro" id="IPR036396">
    <property type="entry name" value="Cyt_P450_sf"/>
</dbReference>
<dbReference type="GO" id="GO:0016125">
    <property type="term" value="P:sterol metabolic process"/>
    <property type="evidence" value="ECO:0007669"/>
    <property type="project" value="TreeGrafter"/>
</dbReference>
<evidence type="ECO:0000256" key="1">
    <source>
        <dbReference type="ARBA" id="ARBA00001971"/>
    </source>
</evidence>
<gene>
    <name evidence="10" type="ORF">IMCC14465_15020</name>
</gene>
<keyword evidence="6 8" id="KW-0408">Iron</keyword>
<evidence type="ECO:0000256" key="4">
    <source>
        <dbReference type="ARBA" id="ARBA00022723"/>
    </source>
</evidence>
<protein>
    <submittedName>
        <fullName evidence="10">Cytochrome P450</fullName>
    </submittedName>
</protein>
<accession>J9DYK0</accession>
<evidence type="ECO:0000256" key="2">
    <source>
        <dbReference type="ARBA" id="ARBA00010617"/>
    </source>
</evidence>
<keyword evidence="7 9" id="KW-0503">Monooxygenase</keyword>
<organism evidence="10 11">
    <name type="scientific">alpha proteobacterium IMCC14465</name>
    <dbReference type="NCBI Taxonomy" id="1220535"/>
    <lineage>
        <taxon>Bacteria</taxon>
        <taxon>Pseudomonadati</taxon>
        <taxon>Pseudomonadota</taxon>
        <taxon>Alphaproteobacteria</taxon>
        <taxon>PS1 clade</taxon>
    </lineage>
</organism>
<comment type="similarity">
    <text evidence="2 9">Belongs to the cytochrome P450 family.</text>
</comment>
<dbReference type="EMBL" id="ALYF01000005">
    <property type="protein sequence ID" value="EJW20734.1"/>
    <property type="molecule type" value="Genomic_DNA"/>
</dbReference>
<dbReference type="GO" id="GO:0005506">
    <property type="term" value="F:iron ion binding"/>
    <property type="evidence" value="ECO:0007669"/>
    <property type="project" value="InterPro"/>
</dbReference>
<dbReference type="PRINTS" id="PR00463">
    <property type="entry name" value="EP450I"/>
</dbReference>
<dbReference type="STRING" id="1220535.IMCC14465_15020"/>
<comment type="cofactor">
    <cofactor evidence="1 8">
        <name>heme</name>
        <dbReference type="ChEBI" id="CHEBI:30413"/>
    </cofactor>
</comment>
<dbReference type="CDD" id="cd00302">
    <property type="entry name" value="cytochrome_P450"/>
    <property type="match status" value="1"/>
</dbReference>